<reference evidence="2" key="1">
    <citation type="submission" date="2019-03" db="EMBL/GenBank/DDBJ databases">
        <title>Aquabacterium pictum sp.nov., the first bacteriochlorophyll a-containing freshwater bacterium in the genus Aquabacterium of the class Betaproteobacteria.</title>
        <authorList>
            <person name="Hirose S."/>
            <person name="Tank M."/>
            <person name="Hara E."/>
            <person name="Tamaki H."/>
            <person name="Takaichi S."/>
            <person name="Haruta S."/>
            <person name="Hanada S."/>
        </authorList>
    </citation>
    <scope>NUCLEOTIDE SEQUENCE [LARGE SCALE GENOMIC DNA]</scope>
    <source>
        <strain evidence="2">W35</strain>
    </source>
</reference>
<proteinExistence type="predicted"/>
<gene>
    <name evidence="1" type="ORF">AQPW35_08550</name>
</gene>
<keyword evidence="2" id="KW-1185">Reference proteome</keyword>
<name>A0A480AJE4_9BURK</name>
<sequence length="51" mass="5291">MMQIVPVGSQARRAAAVARLLAPLAQLPRLVGASLVAVSEALGLLRRATRA</sequence>
<dbReference type="Proteomes" id="UP000301751">
    <property type="component" value="Unassembled WGS sequence"/>
</dbReference>
<comment type="caution">
    <text evidence="1">The sequence shown here is derived from an EMBL/GenBank/DDBJ whole genome shotgun (WGS) entry which is preliminary data.</text>
</comment>
<dbReference type="EMBL" id="BJCL01000002">
    <property type="protein sequence ID" value="GCL61774.1"/>
    <property type="molecule type" value="Genomic_DNA"/>
</dbReference>
<protein>
    <submittedName>
        <fullName evidence="1">Uncharacterized protein</fullName>
    </submittedName>
</protein>
<evidence type="ECO:0000313" key="2">
    <source>
        <dbReference type="Proteomes" id="UP000301751"/>
    </source>
</evidence>
<dbReference type="AlphaFoldDB" id="A0A480AJE4"/>
<dbReference type="RefSeq" id="WP_154694077.1">
    <property type="nucleotide sequence ID" value="NZ_BJCL01000002.1"/>
</dbReference>
<evidence type="ECO:0000313" key="1">
    <source>
        <dbReference type="EMBL" id="GCL61774.1"/>
    </source>
</evidence>
<accession>A0A480AJE4</accession>
<organism evidence="1 2">
    <name type="scientific">Pseudaquabacterium pictum</name>
    <dbReference type="NCBI Taxonomy" id="2315236"/>
    <lineage>
        <taxon>Bacteria</taxon>
        <taxon>Pseudomonadati</taxon>
        <taxon>Pseudomonadota</taxon>
        <taxon>Betaproteobacteria</taxon>
        <taxon>Burkholderiales</taxon>
        <taxon>Sphaerotilaceae</taxon>
        <taxon>Pseudaquabacterium</taxon>
    </lineage>
</organism>